<evidence type="ECO:0000256" key="1">
    <source>
        <dbReference type="ARBA" id="ARBA00022737"/>
    </source>
</evidence>
<dbReference type="Pfam" id="PF14559">
    <property type="entry name" value="TPR_19"/>
    <property type="match status" value="2"/>
</dbReference>
<dbReference type="SMART" id="SM00028">
    <property type="entry name" value="TPR"/>
    <property type="match status" value="5"/>
</dbReference>
<evidence type="ECO:0000256" key="4">
    <source>
        <dbReference type="SAM" id="SignalP"/>
    </source>
</evidence>
<evidence type="ECO:0000313" key="5">
    <source>
        <dbReference type="EMBL" id="CAA6812787.1"/>
    </source>
</evidence>
<protein>
    <submittedName>
        <fullName evidence="5">FIG140336: TPR domain protein</fullName>
    </submittedName>
</protein>
<feature type="repeat" description="TPR" evidence="3">
    <location>
        <begin position="287"/>
        <end position="320"/>
    </location>
</feature>
<evidence type="ECO:0000256" key="2">
    <source>
        <dbReference type="ARBA" id="ARBA00022803"/>
    </source>
</evidence>
<dbReference type="PANTHER" id="PTHR44943:SF8">
    <property type="entry name" value="TPR REPEAT-CONTAINING PROTEIN MJ0263"/>
    <property type="match status" value="1"/>
</dbReference>
<feature type="signal peptide" evidence="4">
    <location>
        <begin position="1"/>
        <end position="30"/>
    </location>
</feature>
<evidence type="ECO:0000256" key="3">
    <source>
        <dbReference type="PROSITE-ProRule" id="PRU00339"/>
    </source>
</evidence>
<sequence>MTRNKISHRFAALSVAMFVAGCTVGGSTFADPPVSTSPKTFTSELSYRMYHTMAAEMMIKEGMLKQAAQHYAAVATRSDDPKLVRRATEAAIQAEESELAKKLLTHWMTLEPDSVEARQYRILLRSRLGEYDEVIDDVVWVRDHIEKKEGHGFEFIVSLLALEAGVDNAYEIFQRYADKVDDSPKARLVVTTLAVNADKYEEALKAAELVQRDGNDSQKEQAVKLSARALLGLKRTSEAADMLTPVIKNTDDQDLKLEYARMLIMADRREEARPIFKQLHATQPENADILYTLGLLYLEQKEYAFAEPLMNKLLKIPERKHEASYFLGQIYEGQERLDDALAAYDDALSGDFVKEAIGHKSVLLQREKGLDVARAWLKEKLADTDIPARKMTFLMADGQLLHDAERYEEAVAVYNSAEAYGISQRDILYARSLSYDSMGNIAQAEKDLRTIIAGDDADADAMNALGYMLTVSTDRYDEAKELISKALEYNPSSPATLDSMGWVLYKLGDLPGAEKYLREAFEKMPDPEVASHLIEVLSQQGKKDEAGKILKDMLAEYPDDKRLVEIKERLVELTE</sequence>
<dbReference type="InterPro" id="IPR051685">
    <property type="entry name" value="Ycf3/AcsC/BcsC/TPR_MFPF"/>
</dbReference>
<name>A0A6S6TD11_9GAMM</name>
<dbReference type="InterPro" id="IPR011990">
    <property type="entry name" value="TPR-like_helical_dom_sf"/>
</dbReference>
<organism evidence="5">
    <name type="scientific">uncultured Thiotrichaceae bacterium</name>
    <dbReference type="NCBI Taxonomy" id="298394"/>
    <lineage>
        <taxon>Bacteria</taxon>
        <taxon>Pseudomonadati</taxon>
        <taxon>Pseudomonadota</taxon>
        <taxon>Gammaproteobacteria</taxon>
        <taxon>Thiotrichales</taxon>
        <taxon>Thiotrichaceae</taxon>
        <taxon>environmental samples</taxon>
    </lineage>
</organism>
<dbReference type="PROSITE" id="PS50005">
    <property type="entry name" value="TPR"/>
    <property type="match status" value="1"/>
</dbReference>
<dbReference type="EMBL" id="CACVAV010000206">
    <property type="protein sequence ID" value="CAA6812787.1"/>
    <property type="molecule type" value="Genomic_DNA"/>
</dbReference>
<accession>A0A6S6TD11</accession>
<keyword evidence="2 3" id="KW-0802">TPR repeat</keyword>
<dbReference type="Gene3D" id="1.25.40.10">
    <property type="entry name" value="Tetratricopeptide repeat domain"/>
    <property type="match status" value="3"/>
</dbReference>
<feature type="chain" id="PRO_5028460945" evidence="4">
    <location>
        <begin position="31"/>
        <end position="575"/>
    </location>
</feature>
<keyword evidence="4" id="KW-0732">Signal</keyword>
<proteinExistence type="predicted"/>
<dbReference type="AlphaFoldDB" id="A0A6S6TD11"/>
<reference evidence="5" key="1">
    <citation type="submission" date="2020-01" db="EMBL/GenBank/DDBJ databases">
        <authorList>
            <person name="Meier V. D."/>
            <person name="Meier V D."/>
        </authorList>
    </citation>
    <scope>NUCLEOTIDE SEQUENCE</scope>
    <source>
        <strain evidence="5">HLG_WM_MAG_08</strain>
    </source>
</reference>
<gene>
    <name evidence="5" type="ORF">HELGO_WM39624</name>
</gene>
<dbReference type="PROSITE" id="PS51257">
    <property type="entry name" value="PROKAR_LIPOPROTEIN"/>
    <property type="match status" value="1"/>
</dbReference>
<dbReference type="PANTHER" id="PTHR44943">
    <property type="entry name" value="CELLULOSE SYNTHASE OPERON PROTEIN C"/>
    <property type="match status" value="1"/>
</dbReference>
<keyword evidence="1" id="KW-0677">Repeat</keyword>
<dbReference type="Pfam" id="PF13432">
    <property type="entry name" value="TPR_16"/>
    <property type="match status" value="2"/>
</dbReference>
<dbReference type="SUPFAM" id="SSF48452">
    <property type="entry name" value="TPR-like"/>
    <property type="match status" value="3"/>
</dbReference>
<dbReference type="InterPro" id="IPR019734">
    <property type="entry name" value="TPR_rpt"/>
</dbReference>